<protein>
    <submittedName>
        <fullName evidence="2">Phosphotransferase</fullName>
    </submittedName>
</protein>
<gene>
    <name evidence="2" type="ORF">GC101_23170</name>
</gene>
<name>A0ABX1YQ66_9BACL</name>
<dbReference type="InterPro" id="IPR002575">
    <property type="entry name" value="Aminoglycoside_PTrfase"/>
</dbReference>
<evidence type="ECO:0000313" key="2">
    <source>
        <dbReference type="EMBL" id="NOU81769.1"/>
    </source>
</evidence>
<evidence type="ECO:0000259" key="1">
    <source>
        <dbReference type="Pfam" id="PF01636"/>
    </source>
</evidence>
<reference evidence="2 3" key="1">
    <citation type="submission" date="2019-10" db="EMBL/GenBank/DDBJ databases">
        <title>Description of Paenibacillus terricola sp. nov.</title>
        <authorList>
            <person name="Carlier A."/>
            <person name="Qi S."/>
        </authorList>
    </citation>
    <scope>NUCLEOTIDE SEQUENCE [LARGE SCALE GENOMIC DNA]</scope>
    <source>
        <strain evidence="2 3">LMG 31459</strain>
    </source>
</reference>
<sequence>MNANIIRALEIRYACRLERLTGGYTNFAYLMAGAEPPLVAKVTNLSNEDTLNEIQAMKLVQGSCDTPAIHEVSEMDGMRILVMDCMPGVSAQSVLDAGDWARAEQIYSRMGQLLASQIHSQPYQLLEQGLRLSNRSALSQMIKRLEFVPGPLSRDSLQLLSAAGAQDQPWVLTHGDYGVHNILCEPEGTLHVLDWEWAEWGGPLNDVAWVCWFTKLHYPGQAQKLNAAFIRGYLSGNPLSFTPQQLKASSLYKVWNVLHRLRIAPKEVQREWVRRLEWTLNEDFSDLHGSDHS</sequence>
<dbReference type="EMBL" id="WHOB01000068">
    <property type="protein sequence ID" value="NOU81769.1"/>
    <property type="molecule type" value="Genomic_DNA"/>
</dbReference>
<dbReference type="Pfam" id="PF01636">
    <property type="entry name" value="APH"/>
    <property type="match status" value="1"/>
</dbReference>
<accession>A0ABX1YQ66</accession>
<dbReference type="Proteomes" id="UP000596857">
    <property type="component" value="Unassembled WGS sequence"/>
</dbReference>
<proteinExistence type="predicted"/>
<organism evidence="2 3">
    <name type="scientific">Paenibacillus phytohabitans</name>
    <dbReference type="NCBI Taxonomy" id="2654978"/>
    <lineage>
        <taxon>Bacteria</taxon>
        <taxon>Bacillati</taxon>
        <taxon>Bacillota</taxon>
        <taxon>Bacilli</taxon>
        <taxon>Bacillales</taxon>
        <taxon>Paenibacillaceae</taxon>
        <taxon>Paenibacillus</taxon>
    </lineage>
</organism>
<feature type="domain" description="Aminoglycoside phosphotransferase" evidence="1">
    <location>
        <begin position="17"/>
        <end position="234"/>
    </location>
</feature>
<dbReference type="Gene3D" id="3.90.1200.10">
    <property type="match status" value="1"/>
</dbReference>
<keyword evidence="3" id="KW-1185">Reference proteome</keyword>
<dbReference type="PANTHER" id="PTHR21310">
    <property type="entry name" value="AMINOGLYCOSIDE PHOSPHOTRANSFERASE-RELATED-RELATED"/>
    <property type="match status" value="1"/>
</dbReference>
<dbReference type="SUPFAM" id="SSF56112">
    <property type="entry name" value="Protein kinase-like (PK-like)"/>
    <property type="match status" value="1"/>
</dbReference>
<dbReference type="InterPro" id="IPR011009">
    <property type="entry name" value="Kinase-like_dom_sf"/>
</dbReference>
<dbReference type="InterPro" id="IPR051678">
    <property type="entry name" value="AGP_Transferase"/>
</dbReference>
<evidence type="ECO:0000313" key="3">
    <source>
        <dbReference type="Proteomes" id="UP000596857"/>
    </source>
</evidence>
<dbReference type="RefSeq" id="WP_171719206.1">
    <property type="nucleotide sequence ID" value="NZ_WHOB01000068.1"/>
</dbReference>
<comment type="caution">
    <text evidence="2">The sequence shown here is derived from an EMBL/GenBank/DDBJ whole genome shotgun (WGS) entry which is preliminary data.</text>
</comment>